<keyword evidence="1" id="KW-0812">Transmembrane</keyword>
<dbReference type="RefSeq" id="WP_078110911.1">
    <property type="nucleotide sequence ID" value="NZ_CP065424.1"/>
</dbReference>
<proteinExistence type="predicted"/>
<sequence>MEILNILFSIVLACITGMLIRYNFQLRNAINLSQEALYPSNEDYHAIRFLPEMKIEKPLKKDSRGYRLVQWTTVLTICLFVGFVIVTFTTNWFHSSYFTLSVLFYLFTTSIKLQESFFIVKEGMVMNGKFHHYSAIDSFNIEEIKKWHKFYGLHEDVNQGYHLEIS</sequence>
<dbReference type="Proteomes" id="UP000189761">
    <property type="component" value="Unassembled WGS sequence"/>
</dbReference>
<keyword evidence="1" id="KW-1133">Transmembrane helix</keyword>
<evidence type="ECO:0000313" key="3">
    <source>
        <dbReference type="Proteomes" id="UP000189761"/>
    </source>
</evidence>
<comment type="caution">
    <text evidence="2">The sequence shown here is derived from an EMBL/GenBank/DDBJ whole genome shotgun (WGS) entry which is preliminary data.</text>
</comment>
<dbReference type="EMBL" id="MTLA01000252">
    <property type="protein sequence ID" value="OOP66888.1"/>
    <property type="molecule type" value="Genomic_DNA"/>
</dbReference>
<feature type="transmembrane region" description="Helical" evidence="1">
    <location>
        <begin position="92"/>
        <end position="111"/>
    </location>
</feature>
<name>A0A8E2I6C0_9BACI</name>
<feature type="transmembrane region" description="Helical" evidence="1">
    <location>
        <begin position="6"/>
        <end position="24"/>
    </location>
</feature>
<protein>
    <submittedName>
        <fullName evidence="2">Uncharacterized protein</fullName>
    </submittedName>
</protein>
<organism evidence="2 3">
    <name type="scientific">Heyndrickxia oleronia</name>
    <dbReference type="NCBI Taxonomy" id="38875"/>
    <lineage>
        <taxon>Bacteria</taxon>
        <taxon>Bacillati</taxon>
        <taxon>Bacillota</taxon>
        <taxon>Bacilli</taxon>
        <taxon>Bacillales</taxon>
        <taxon>Bacillaceae</taxon>
        <taxon>Heyndrickxia</taxon>
    </lineage>
</organism>
<dbReference type="AlphaFoldDB" id="A0A8E2I6C0"/>
<reference evidence="2 3" key="1">
    <citation type="submission" date="2017-01" db="EMBL/GenBank/DDBJ databases">
        <title>Draft genome sequence of Bacillus oleronius.</title>
        <authorList>
            <person name="Allam M."/>
        </authorList>
    </citation>
    <scope>NUCLEOTIDE SEQUENCE [LARGE SCALE GENOMIC DNA]</scope>
    <source>
        <strain evidence="2 3">DSM 9356</strain>
    </source>
</reference>
<evidence type="ECO:0000313" key="2">
    <source>
        <dbReference type="EMBL" id="OOP66888.1"/>
    </source>
</evidence>
<feature type="transmembrane region" description="Helical" evidence="1">
    <location>
        <begin position="68"/>
        <end position="86"/>
    </location>
</feature>
<evidence type="ECO:0000256" key="1">
    <source>
        <dbReference type="SAM" id="Phobius"/>
    </source>
</evidence>
<keyword evidence="3" id="KW-1185">Reference proteome</keyword>
<keyword evidence="1" id="KW-0472">Membrane</keyword>
<gene>
    <name evidence="2" type="ORF">BWZ43_18565</name>
</gene>
<accession>A0A8E2I6C0</accession>